<comment type="caution">
    <text evidence="2">The sequence shown here is derived from an EMBL/GenBank/DDBJ whole genome shotgun (WGS) entry which is preliminary data.</text>
</comment>
<feature type="transmembrane region" description="Helical" evidence="1">
    <location>
        <begin position="59"/>
        <end position="84"/>
    </location>
</feature>
<feature type="transmembrane region" description="Helical" evidence="1">
    <location>
        <begin position="157"/>
        <end position="177"/>
    </location>
</feature>
<protein>
    <submittedName>
        <fullName evidence="2">Uncharacterized protein</fullName>
    </submittedName>
</protein>
<proteinExistence type="predicted"/>
<keyword evidence="1" id="KW-1133">Transmembrane helix</keyword>
<keyword evidence="3" id="KW-1185">Reference proteome</keyword>
<name>A0ABT2L2G5_9BACL</name>
<gene>
    <name evidence="2" type="ORF">NQG31_11765</name>
</gene>
<sequence length="183" mass="20304">MAYAVGLFGGWTLIGAVFTSLALYSFNVLLFYVFVPFLFGVIGWILFGQVVPGVKRPYSFLLVSSAAFFLGFWHPIALIPVLFVNGYIQTMYSSLGHVHLYTAYGENKEFAALVMQLWKKLGMVVAQVSLMLGILAYGLTVGQTVNTDLSFAIPKSWMVGVLAVTWAVNVAVITVYWRQIVRK</sequence>
<dbReference type="Proteomes" id="UP001206821">
    <property type="component" value="Unassembled WGS sequence"/>
</dbReference>
<dbReference type="EMBL" id="JANIEK010000055">
    <property type="protein sequence ID" value="MCT4796225.1"/>
    <property type="molecule type" value="Genomic_DNA"/>
</dbReference>
<evidence type="ECO:0000313" key="3">
    <source>
        <dbReference type="Proteomes" id="UP001206821"/>
    </source>
</evidence>
<keyword evidence="1" id="KW-0812">Transmembrane</keyword>
<evidence type="ECO:0000256" key="1">
    <source>
        <dbReference type="SAM" id="Phobius"/>
    </source>
</evidence>
<reference evidence="2 3" key="1">
    <citation type="submission" date="2022-07" db="EMBL/GenBank/DDBJ databases">
        <title>Genomic and pangenome structural analysis of the polyextremophile Exiguobacterium.</title>
        <authorList>
            <person name="Shen L."/>
        </authorList>
    </citation>
    <scope>NUCLEOTIDE SEQUENCE [LARGE SCALE GENOMIC DNA]</scope>
    <source>
        <strain evidence="2 3">12_1</strain>
    </source>
</reference>
<organism evidence="2 3">
    <name type="scientific">Exiguobacterium alkaliphilum</name>
    <dbReference type="NCBI Taxonomy" id="1428684"/>
    <lineage>
        <taxon>Bacteria</taxon>
        <taxon>Bacillati</taxon>
        <taxon>Bacillota</taxon>
        <taxon>Bacilli</taxon>
        <taxon>Bacillales</taxon>
        <taxon>Bacillales Family XII. Incertae Sedis</taxon>
        <taxon>Exiguobacterium</taxon>
    </lineage>
</organism>
<feature type="transmembrane region" description="Helical" evidence="1">
    <location>
        <begin position="6"/>
        <end position="24"/>
    </location>
</feature>
<evidence type="ECO:0000313" key="2">
    <source>
        <dbReference type="EMBL" id="MCT4796225.1"/>
    </source>
</evidence>
<feature type="transmembrane region" description="Helical" evidence="1">
    <location>
        <begin position="124"/>
        <end position="145"/>
    </location>
</feature>
<keyword evidence="1" id="KW-0472">Membrane</keyword>
<dbReference type="RefSeq" id="WP_260577672.1">
    <property type="nucleotide sequence ID" value="NZ_JANIEK010000055.1"/>
</dbReference>
<feature type="transmembrane region" description="Helical" evidence="1">
    <location>
        <begin position="29"/>
        <end position="47"/>
    </location>
</feature>
<accession>A0ABT2L2G5</accession>